<comment type="caution">
    <text evidence="3">The sequence shown here is derived from an EMBL/GenBank/DDBJ whole genome shotgun (WGS) entry which is preliminary data.</text>
</comment>
<feature type="signal peptide" evidence="2">
    <location>
        <begin position="1"/>
        <end position="22"/>
    </location>
</feature>
<evidence type="ECO:0000313" key="4">
    <source>
        <dbReference type="Proteomes" id="UP000192721"/>
    </source>
</evidence>
<feature type="region of interest" description="Disordered" evidence="1">
    <location>
        <begin position="20"/>
        <end position="52"/>
    </location>
</feature>
<accession>A0A1W0CNB7</accession>
<proteinExistence type="predicted"/>
<dbReference type="Gene3D" id="3.10.450.160">
    <property type="entry name" value="inner membrane protein cigr"/>
    <property type="match status" value="1"/>
</dbReference>
<keyword evidence="2" id="KW-0732">Signal</keyword>
<protein>
    <recommendedName>
        <fullName evidence="5">RcnB family protein</fullName>
    </recommendedName>
</protein>
<feature type="chain" id="PRO_5012415847" description="RcnB family protein" evidence="2">
    <location>
        <begin position="23"/>
        <end position="144"/>
    </location>
</feature>
<name>A0A1W0CNB7_9NEIS</name>
<sequence length="144" mass="15374">MRRWKSWGAWLLAAALAAPTLANPPEGKGHGEGQGKHKHKDQDREASSARTDRDWVAAGISVAAARRLALDSGATGYKSLPPGMRKRLARGKPLPPGVAKQELPAPLLSQLPRHPGYEWRAVGADLVLVAASGLIADILLDVLR</sequence>
<gene>
    <name evidence="3" type="ORF">B0T45_16465</name>
</gene>
<dbReference type="EMBL" id="MUKV01000024">
    <property type="protein sequence ID" value="OQS36082.1"/>
    <property type="molecule type" value="Genomic_DNA"/>
</dbReference>
<dbReference type="AlphaFoldDB" id="A0A1W0CNB7"/>
<evidence type="ECO:0008006" key="5">
    <source>
        <dbReference type="Google" id="ProtNLM"/>
    </source>
</evidence>
<dbReference type="RefSeq" id="WP_081556223.1">
    <property type="nucleotide sequence ID" value="NZ_MUKV01000024.1"/>
</dbReference>
<dbReference type="NCBIfam" id="NF040487">
    <property type="entry name" value="T3SS_CigR_fam"/>
    <property type="match status" value="1"/>
</dbReference>
<dbReference type="Proteomes" id="UP000192721">
    <property type="component" value="Unassembled WGS sequence"/>
</dbReference>
<reference evidence="3 4" key="1">
    <citation type="submission" date="2017-02" db="EMBL/GenBank/DDBJ databases">
        <title>Chromobacterium haemolyticum H5244.</title>
        <authorList>
            <person name="Gulvik C.A."/>
        </authorList>
    </citation>
    <scope>NUCLEOTIDE SEQUENCE [LARGE SCALE GENOMIC DNA]</scope>
    <source>
        <strain evidence="3 4">H5244</strain>
    </source>
</reference>
<evidence type="ECO:0000256" key="2">
    <source>
        <dbReference type="SAM" id="SignalP"/>
    </source>
</evidence>
<evidence type="ECO:0000256" key="1">
    <source>
        <dbReference type="SAM" id="MobiDB-lite"/>
    </source>
</evidence>
<organism evidence="3 4">
    <name type="scientific">Chromobacterium haemolyticum</name>
    <dbReference type="NCBI Taxonomy" id="394935"/>
    <lineage>
        <taxon>Bacteria</taxon>
        <taxon>Pseudomonadati</taxon>
        <taxon>Pseudomonadota</taxon>
        <taxon>Betaproteobacteria</taxon>
        <taxon>Neisseriales</taxon>
        <taxon>Chromobacteriaceae</taxon>
        <taxon>Chromobacterium</taxon>
    </lineage>
</organism>
<evidence type="ECO:0000313" key="3">
    <source>
        <dbReference type="EMBL" id="OQS36082.1"/>
    </source>
</evidence>
<feature type="compositionally biased region" description="Basic and acidic residues" evidence="1">
    <location>
        <begin position="27"/>
        <end position="52"/>
    </location>
</feature>